<feature type="region of interest" description="Disordered" evidence="7">
    <location>
        <begin position="214"/>
        <end position="235"/>
    </location>
</feature>
<name>A0A6H0SHP2_9MICC</name>
<evidence type="ECO:0000256" key="6">
    <source>
        <dbReference type="ARBA" id="ARBA00023211"/>
    </source>
</evidence>
<evidence type="ECO:0000256" key="7">
    <source>
        <dbReference type="SAM" id="MobiDB-lite"/>
    </source>
</evidence>
<evidence type="ECO:0000256" key="3">
    <source>
        <dbReference type="ARBA" id="ARBA00022723"/>
    </source>
</evidence>
<proteinExistence type="predicted"/>
<evidence type="ECO:0000259" key="8">
    <source>
        <dbReference type="PROSITE" id="PS51462"/>
    </source>
</evidence>
<dbReference type="PROSITE" id="PS51462">
    <property type="entry name" value="NUDIX"/>
    <property type="match status" value="1"/>
</dbReference>
<dbReference type="Gene3D" id="3.90.79.10">
    <property type="entry name" value="Nucleoside Triphosphate Pyrophosphohydrolase"/>
    <property type="match status" value="2"/>
</dbReference>
<dbReference type="CDD" id="cd18870">
    <property type="entry name" value="NUDIX_AcylCoAdiphos_Nudt19"/>
    <property type="match status" value="1"/>
</dbReference>
<dbReference type="AlphaFoldDB" id="A0A6H0SHP2"/>
<dbReference type="Proteomes" id="UP000502331">
    <property type="component" value="Chromosome"/>
</dbReference>
<keyword evidence="3" id="KW-0479">Metal-binding</keyword>
<dbReference type="Pfam" id="PF00293">
    <property type="entry name" value="NUDIX"/>
    <property type="match status" value="1"/>
</dbReference>
<keyword evidence="5" id="KW-0460">Magnesium</keyword>
<dbReference type="PANTHER" id="PTHR12318">
    <property type="entry name" value="TESTOSTERONE-REGULATED PROTEIN RP2"/>
    <property type="match status" value="1"/>
</dbReference>
<keyword evidence="4" id="KW-0378">Hydrolase</keyword>
<protein>
    <submittedName>
        <fullName evidence="9">NUDIX domain-containing protein</fullName>
    </submittedName>
</protein>
<dbReference type="EMBL" id="CP032549">
    <property type="protein sequence ID" value="QIV86656.1"/>
    <property type="molecule type" value="Genomic_DNA"/>
</dbReference>
<evidence type="ECO:0000313" key="10">
    <source>
        <dbReference type="Proteomes" id="UP000502331"/>
    </source>
</evidence>
<evidence type="ECO:0000313" key="9">
    <source>
        <dbReference type="EMBL" id="QIV86656.1"/>
    </source>
</evidence>
<organism evidence="9 10">
    <name type="scientific">Glutamicibacter mishrai</name>
    <dbReference type="NCBI Taxonomy" id="1775880"/>
    <lineage>
        <taxon>Bacteria</taxon>
        <taxon>Bacillati</taxon>
        <taxon>Actinomycetota</taxon>
        <taxon>Actinomycetes</taxon>
        <taxon>Micrococcales</taxon>
        <taxon>Micrococcaceae</taxon>
        <taxon>Glutamicibacter</taxon>
    </lineage>
</organism>
<sequence>MTTLPTNDPAPAVPIRRAASVLILREGAEGFEVFVQHREATMDFAAGMVVYPGGRVDPKDSETAGSGQLDPMITRTHAERWARTSVWDQGEASAQQKAGEILAAALREVFEETGLVLDPGQLFPWANWVTPEGFPRRFDTYFFVAALAADQEPVHQTTEAVRSDWAKPQELFAALERGELKMMRPTQRTLLDAMELGTVQAIIANDAVITAVHPDPRDSHSAHPVRASEIGTPGS</sequence>
<accession>A0A6H0SHP2</accession>
<comment type="cofactor">
    <cofactor evidence="2">
        <name>Mg(2+)</name>
        <dbReference type="ChEBI" id="CHEBI:18420"/>
    </cofactor>
</comment>
<dbReference type="InterPro" id="IPR015797">
    <property type="entry name" value="NUDIX_hydrolase-like_dom_sf"/>
</dbReference>
<evidence type="ECO:0000256" key="2">
    <source>
        <dbReference type="ARBA" id="ARBA00001946"/>
    </source>
</evidence>
<feature type="domain" description="Nudix hydrolase" evidence="8">
    <location>
        <begin position="14"/>
        <end position="188"/>
    </location>
</feature>
<dbReference type="SUPFAM" id="SSF55811">
    <property type="entry name" value="Nudix"/>
    <property type="match status" value="1"/>
</dbReference>
<evidence type="ECO:0000256" key="5">
    <source>
        <dbReference type="ARBA" id="ARBA00022842"/>
    </source>
</evidence>
<evidence type="ECO:0000256" key="4">
    <source>
        <dbReference type="ARBA" id="ARBA00022801"/>
    </source>
</evidence>
<dbReference type="InterPro" id="IPR000086">
    <property type="entry name" value="NUDIX_hydrolase_dom"/>
</dbReference>
<dbReference type="GO" id="GO:0016818">
    <property type="term" value="F:hydrolase activity, acting on acid anhydrides, in phosphorus-containing anhydrides"/>
    <property type="evidence" value="ECO:0007669"/>
    <property type="project" value="InterPro"/>
</dbReference>
<gene>
    <name evidence="9" type="ORF">D3791_05630</name>
</gene>
<dbReference type="PANTHER" id="PTHR12318:SF0">
    <property type="entry name" value="ACYL-COENZYME A DIPHOSPHATASE NUDT19"/>
    <property type="match status" value="1"/>
</dbReference>
<reference evidence="9 10" key="1">
    <citation type="submission" date="2018-09" db="EMBL/GenBank/DDBJ databases">
        <title>Glutamicibacter mishrai S5-52T (LMG 29155T = KCTC 39846T).</title>
        <authorList>
            <person name="Das S.K."/>
        </authorList>
    </citation>
    <scope>NUCLEOTIDE SEQUENCE [LARGE SCALE GENOMIC DNA]</scope>
    <source>
        <strain evidence="9 10">S5-52</strain>
    </source>
</reference>
<dbReference type="GO" id="GO:0046872">
    <property type="term" value="F:metal ion binding"/>
    <property type="evidence" value="ECO:0007669"/>
    <property type="project" value="UniProtKB-KW"/>
</dbReference>
<dbReference type="InterPro" id="IPR039121">
    <property type="entry name" value="NUDT19"/>
</dbReference>
<comment type="cofactor">
    <cofactor evidence="1">
        <name>Mn(2+)</name>
        <dbReference type="ChEBI" id="CHEBI:29035"/>
    </cofactor>
</comment>
<keyword evidence="10" id="KW-1185">Reference proteome</keyword>
<dbReference type="RefSeq" id="WP_172511541.1">
    <property type="nucleotide sequence ID" value="NZ_CP032549.1"/>
</dbReference>
<evidence type="ECO:0000256" key="1">
    <source>
        <dbReference type="ARBA" id="ARBA00001936"/>
    </source>
</evidence>
<keyword evidence="6" id="KW-0464">Manganese</keyword>